<feature type="compositionally biased region" description="Gly residues" evidence="1">
    <location>
        <begin position="79"/>
        <end position="88"/>
    </location>
</feature>
<dbReference type="OrthoDB" id="122910at2"/>
<dbReference type="Pfam" id="PF09849">
    <property type="entry name" value="DUF2076"/>
    <property type="match status" value="1"/>
</dbReference>
<feature type="compositionally biased region" description="Acidic residues" evidence="1">
    <location>
        <begin position="157"/>
        <end position="179"/>
    </location>
</feature>
<evidence type="ECO:0000256" key="1">
    <source>
        <dbReference type="SAM" id="MobiDB-lite"/>
    </source>
</evidence>
<feature type="region of interest" description="Disordered" evidence="1">
    <location>
        <begin position="150"/>
        <end position="179"/>
    </location>
</feature>
<keyword evidence="3" id="KW-1185">Reference proteome</keyword>
<evidence type="ECO:0000313" key="2">
    <source>
        <dbReference type="EMBL" id="SEN46320.1"/>
    </source>
</evidence>
<dbReference type="EMBL" id="FOCI01000017">
    <property type="protein sequence ID" value="SEN46320.1"/>
    <property type="molecule type" value="Genomic_DNA"/>
</dbReference>
<dbReference type="RefSeq" id="WP_089904196.1">
    <property type="nucleotide sequence ID" value="NZ_FOCI01000017.1"/>
</dbReference>
<dbReference type="STRING" id="245187.SAMN04488003_11750"/>
<evidence type="ECO:0000313" key="3">
    <source>
        <dbReference type="Proteomes" id="UP000199585"/>
    </source>
</evidence>
<dbReference type="InterPro" id="IPR018648">
    <property type="entry name" value="DUF2076"/>
</dbReference>
<accession>A0A1H8GR70</accession>
<gene>
    <name evidence="2" type="ORF">SAMN04488003_11750</name>
</gene>
<feature type="region of interest" description="Disordered" evidence="1">
    <location>
        <begin position="64"/>
        <end position="115"/>
    </location>
</feature>
<organism evidence="2 3">
    <name type="scientific">Loktanella fryxellensis</name>
    <dbReference type="NCBI Taxonomy" id="245187"/>
    <lineage>
        <taxon>Bacteria</taxon>
        <taxon>Pseudomonadati</taxon>
        <taxon>Pseudomonadota</taxon>
        <taxon>Alphaproteobacteria</taxon>
        <taxon>Rhodobacterales</taxon>
        <taxon>Roseobacteraceae</taxon>
        <taxon>Loktanella</taxon>
    </lineage>
</organism>
<sequence length="179" mass="17885">MDHNDRIAIEGLFDKVAQTAQTQSARDPEAEALIADRIAATPGAAYVLAQTVIMQEQALNAAQDRLQRTPQTQPQSSGLFGGLFGGGQQAAPRPAAPQPQQTAPRPGPWGGARAGGGGGFLAGAAQTAMGVAGGVLLGQAIGGMFAGSAEAAGMDEGSGEEPGFDEGGFDDGGFDGGFE</sequence>
<proteinExistence type="predicted"/>
<dbReference type="Proteomes" id="UP000199585">
    <property type="component" value="Unassembled WGS sequence"/>
</dbReference>
<protein>
    <recommendedName>
        <fullName evidence="4">DUF2076 domain-containing protein</fullName>
    </recommendedName>
</protein>
<dbReference type="AlphaFoldDB" id="A0A1H8GR70"/>
<name>A0A1H8GR70_9RHOB</name>
<feature type="compositionally biased region" description="Low complexity" evidence="1">
    <location>
        <begin position="89"/>
        <end position="104"/>
    </location>
</feature>
<evidence type="ECO:0008006" key="4">
    <source>
        <dbReference type="Google" id="ProtNLM"/>
    </source>
</evidence>
<reference evidence="2 3" key="1">
    <citation type="submission" date="2016-10" db="EMBL/GenBank/DDBJ databases">
        <authorList>
            <person name="de Groot N.N."/>
        </authorList>
    </citation>
    <scope>NUCLEOTIDE SEQUENCE [LARGE SCALE GENOMIC DNA]</scope>
    <source>
        <strain evidence="2 3">DSM 16213</strain>
    </source>
</reference>